<dbReference type="GO" id="GO:0004846">
    <property type="term" value="F:urate oxidase activity"/>
    <property type="evidence" value="ECO:0007669"/>
    <property type="project" value="UniProtKB-EC"/>
</dbReference>
<dbReference type="InterPro" id="IPR002042">
    <property type="entry name" value="Uricase"/>
</dbReference>
<feature type="binding site" evidence="7">
    <location>
        <position position="220"/>
    </location>
    <ligand>
        <name>5-hydroxyisourate</name>
        <dbReference type="ChEBI" id="CHEBI:18072"/>
    </ligand>
</feature>
<dbReference type="PIRSF" id="PIRSF000241">
    <property type="entry name" value="Urate_oxidase"/>
    <property type="match status" value="1"/>
</dbReference>
<dbReference type="RefSeq" id="WP_145289847.1">
    <property type="nucleotide sequence ID" value="NZ_CP036291.1"/>
</dbReference>
<keyword evidence="4 5" id="KW-0560">Oxidoreductase</keyword>
<feature type="binding site" evidence="7">
    <location>
        <position position="221"/>
    </location>
    <ligand>
        <name>urate</name>
        <dbReference type="ChEBI" id="CHEBI:17775"/>
    </ligand>
</feature>
<dbReference type="KEGG" id="pnd:Pla175_41560"/>
<evidence type="ECO:0000256" key="1">
    <source>
        <dbReference type="ARBA" id="ARBA00004831"/>
    </source>
</evidence>
<feature type="binding site" evidence="7">
    <location>
        <position position="63"/>
    </location>
    <ligand>
        <name>O2</name>
        <dbReference type="ChEBI" id="CHEBI:15379"/>
    </ligand>
</feature>
<dbReference type="Pfam" id="PF01014">
    <property type="entry name" value="Uricase"/>
    <property type="match status" value="2"/>
</dbReference>
<feature type="binding site" evidence="7">
    <location>
        <position position="221"/>
    </location>
    <ligand>
        <name>5-hydroxyisourate</name>
        <dbReference type="ChEBI" id="CHEBI:18072"/>
    </ligand>
</feature>
<feature type="region of interest" description="Disordered" evidence="9">
    <location>
        <begin position="1"/>
        <end position="31"/>
    </location>
</feature>
<feature type="binding site" evidence="7">
    <location>
        <position position="178"/>
    </location>
    <ligand>
        <name>urate</name>
        <dbReference type="ChEBI" id="CHEBI:17775"/>
    </ligand>
</feature>
<protein>
    <recommendedName>
        <fullName evidence="5 8">Uricase</fullName>
        <ecNumber evidence="5 8">1.7.3.3</ecNumber>
    </recommendedName>
    <alternativeName>
        <fullName evidence="5">Urate oxidase</fullName>
    </alternativeName>
</protein>
<dbReference type="EC" id="1.7.3.3" evidence="5 8"/>
<evidence type="ECO:0000313" key="11">
    <source>
        <dbReference type="Proteomes" id="UP000317429"/>
    </source>
</evidence>
<feature type="binding site" evidence="7">
    <location>
        <position position="247"/>
    </location>
    <ligand>
        <name>O2</name>
        <dbReference type="ChEBI" id="CHEBI:15379"/>
    </ligand>
</feature>
<feature type="binding site" evidence="7">
    <location>
        <position position="64"/>
    </location>
    <ligand>
        <name>urate</name>
        <dbReference type="ChEBI" id="CHEBI:17775"/>
    </ligand>
</feature>
<evidence type="ECO:0000256" key="4">
    <source>
        <dbReference type="ARBA" id="ARBA00023002"/>
    </source>
</evidence>
<feature type="active site" description="Charge relay system" evidence="6">
    <location>
        <position position="12"/>
    </location>
</feature>
<dbReference type="NCBIfam" id="TIGR03383">
    <property type="entry name" value="urate_oxi"/>
    <property type="match status" value="1"/>
</dbReference>
<evidence type="ECO:0000256" key="3">
    <source>
        <dbReference type="ARBA" id="ARBA00022631"/>
    </source>
</evidence>
<dbReference type="UniPathway" id="UPA00394">
    <property type="reaction ID" value="UER00650"/>
</dbReference>
<feature type="binding site" evidence="7">
    <location>
        <position position="220"/>
    </location>
    <ligand>
        <name>urate</name>
        <dbReference type="ChEBI" id="CHEBI:17775"/>
    </ligand>
</feature>
<dbReference type="Proteomes" id="UP000317429">
    <property type="component" value="Chromosome"/>
</dbReference>
<dbReference type="AlphaFoldDB" id="A0A518DGZ4"/>
<gene>
    <name evidence="10" type="primary">uox</name>
    <name evidence="10" type="ORF">Pla175_41560</name>
</gene>
<dbReference type="PANTHER" id="PTHR42874:SF1">
    <property type="entry name" value="URICASE"/>
    <property type="match status" value="1"/>
</dbReference>
<comment type="pathway">
    <text evidence="1 5">Purine metabolism; urate degradation; (S)-allantoin from urate: step 1/3.</text>
</comment>
<dbReference type="PRINTS" id="PR00093">
    <property type="entry name" value="URICASE"/>
</dbReference>
<feature type="binding site" evidence="7">
    <location>
        <position position="63"/>
    </location>
    <ligand>
        <name>5-hydroxyisourate</name>
        <dbReference type="ChEBI" id="CHEBI:18072"/>
    </ligand>
</feature>
<comment type="catalytic activity">
    <reaction evidence="5 8">
        <text>urate + O2 + H2O = 5-hydroxyisourate + H2O2</text>
        <dbReference type="Rhea" id="RHEA:21368"/>
        <dbReference type="ChEBI" id="CHEBI:15377"/>
        <dbReference type="ChEBI" id="CHEBI:15379"/>
        <dbReference type="ChEBI" id="CHEBI:16240"/>
        <dbReference type="ChEBI" id="CHEBI:17775"/>
        <dbReference type="ChEBI" id="CHEBI:18072"/>
        <dbReference type="EC" id="1.7.3.3"/>
    </reaction>
</comment>
<evidence type="ECO:0000256" key="5">
    <source>
        <dbReference type="PIRNR" id="PIRNR000241"/>
    </source>
</evidence>
<name>A0A518DGZ4_9BACT</name>
<feature type="binding site" evidence="7">
    <location>
        <position position="178"/>
    </location>
    <ligand>
        <name>5-hydroxyisourate</name>
        <dbReference type="ChEBI" id="CHEBI:18072"/>
    </ligand>
</feature>
<proteinExistence type="inferred from homology"/>
<keyword evidence="3 5" id="KW-0659">Purine metabolism</keyword>
<comment type="function">
    <text evidence="5 8">Catalyzes the oxidation of uric acid to 5-hydroxyisourate, which is further processed to form (S)-allantoin.</text>
</comment>
<feature type="binding site" evidence="7">
    <location>
        <position position="247"/>
    </location>
    <ligand>
        <name>urate</name>
        <dbReference type="ChEBI" id="CHEBI:17775"/>
    </ligand>
</feature>
<comment type="similarity">
    <text evidence="2 5 8">Belongs to the uricase family.</text>
</comment>
<reference evidence="10 11" key="1">
    <citation type="submission" date="2019-02" db="EMBL/GenBank/DDBJ databases">
        <title>Deep-cultivation of Planctomycetes and their phenomic and genomic characterization uncovers novel biology.</title>
        <authorList>
            <person name="Wiegand S."/>
            <person name="Jogler M."/>
            <person name="Boedeker C."/>
            <person name="Pinto D."/>
            <person name="Vollmers J."/>
            <person name="Rivas-Marin E."/>
            <person name="Kohn T."/>
            <person name="Peeters S.H."/>
            <person name="Heuer A."/>
            <person name="Rast P."/>
            <person name="Oberbeckmann S."/>
            <person name="Bunk B."/>
            <person name="Jeske O."/>
            <person name="Meyerdierks A."/>
            <person name="Storesund J.E."/>
            <person name="Kallscheuer N."/>
            <person name="Luecker S."/>
            <person name="Lage O.M."/>
            <person name="Pohl T."/>
            <person name="Merkel B.J."/>
            <person name="Hornburger P."/>
            <person name="Mueller R.-W."/>
            <person name="Bruemmer F."/>
            <person name="Labrenz M."/>
            <person name="Spormann A.M."/>
            <person name="Op den Camp H."/>
            <person name="Overmann J."/>
            <person name="Amann R."/>
            <person name="Jetten M.S.M."/>
            <person name="Mascher T."/>
            <person name="Medema M.H."/>
            <person name="Devos D.P."/>
            <person name="Kaster A.-K."/>
            <person name="Ovreas L."/>
            <person name="Rohde M."/>
            <person name="Galperin M.Y."/>
            <person name="Jogler C."/>
        </authorList>
    </citation>
    <scope>NUCLEOTIDE SEQUENCE [LARGE SCALE GENOMIC DNA]</scope>
    <source>
        <strain evidence="10 11">Pla175</strain>
    </source>
</reference>
<evidence type="ECO:0000256" key="8">
    <source>
        <dbReference type="RuleBase" id="RU004455"/>
    </source>
</evidence>
<evidence type="ECO:0000256" key="9">
    <source>
        <dbReference type="SAM" id="MobiDB-lite"/>
    </source>
</evidence>
<dbReference type="OrthoDB" id="9809009at2"/>
<dbReference type="GO" id="GO:0006144">
    <property type="term" value="P:purine nucleobase metabolic process"/>
    <property type="evidence" value="ECO:0007669"/>
    <property type="project" value="UniProtKB-KW"/>
</dbReference>
<dbReference type="Gene3D" id="3.10.270.10">
    <property type="entry name" value="Urate Oxidase"/>
    <property type="match status" value="1"/>
</dbReference>
<feature type="active site" description="Charge relay system" evidence="6">
    <location>
        <position position="249"/>
    </location>
</feature>
<feature type="binding site" evidence="7">
    <location>
        <position position="63"/>
    </location>
    <ligand>
        <name>urate</name>
        <dbReference type="ChEBI" id="CHEBI:17775"/>
    </ligand>
</feature>
<evidence type="ECO:0000256" key="7">
    <source>
        <dbReference type="PIRSR" id="PIRSR000241-2"/>
    </source>
</evidence>
<feature type="binding site" evidence="7">
    <location>
        <position position="64"/>
    </location>
    <ligand>
        <name>5-hydroxyisourate</name>
        <dbReference type="ChEBI" id="CHEBI:18072"/>
    </ligand>
</feature>
<feature type="active site" description="Charge relay system" evidence="6">
    <location>
        <position position="63"/>
    </location>
</feature>
<evidence type="ECO:0000313" key="10">
    <source>
        <dbReference type="EMBL" id="QDU90745.1"/>
    </source>
</evidence>
<keyword evidence="11" id="KW-1185">Reference proteome</keyword>
<feature type="binding site" evidence="7">
    <location>
        <position position="247"/>
    </location>
    <ligand>
        <name>5-hydroxyisourate</name>
        <dbReference type="ChEBI" id="CHEBI:18072"/>
    </ligand>
</feature>
<accession>A0A518DGZ4</accession>
<sequence length="283" mass="31229">MPHQLAHHAYGKHRVRVSKIKRPRRGAASTERHELIEAAVDIELEGGFAPAYTDGDNASIVATDTCKNTVYALAKDDPFDTIESFGRTLAEHFVSTYDHITRAGVTLHQHSWARLLDCPHAFTGSDAETPTARVVAQRGAPTRVEAGVTGLMIAKTTESGFSGFHRDAFRTLPDTDDRIFATELTASWVYADQEVDFVASRSAIRKAMLARFIDHYSESVQQTLWLMGQAALDACDAATSITLTMPNKHHLLFNLAPLGRENDNEVFVSTDEPFGWITGTVTR</sequence>
<dbReference type="GO" id="GO:0019628">
    <property type="term" value="P:urate catabolic process"/>
    <property type="evidence" value="ECO:0007669"/>
    <property type="project" value="UniProtKB-UniPathway"/>
</dbReference>
<organism evidence="10 11">
    <name type="scientific">Pirellulimonas nuda</name>
    <dbReference type="NCBI Taxonomy" id="2528009"/>
    <lineage>
        <taxon>Bacteria</taxon>
        <taxon>Pseudomonadati</taxon>
        <taxon>Planctomycetota</taxon>
        <taxon>Planctomycetia</taxon>
        <taxon>Pirellulales</taxon>
        <taxon>Lacipirellulaceae</taxon>
        <taxon>Pirellulimonas</taxon>
    </lineage>
</organism>
<feature type="binding site" evidence="7">
    <location>
        <position position="161"/>
    </location>
    <ligand>
        <name>urate</name>
        <dbReference type="ChEBI" id="CHEBI:17775"/>
    </ligand>
</feature>
<dbReference type="EMBL" id="CP036291">
    <property type="protein sequence ID" value="QDU90745.1"/>
    <property type="molecule type" value="Genomic_DNA"/>
</dbReference>
<feature type="compositionally biased region" description="Basic residues" evidence="9">
    <location>
        <begin position="1"/>
        <end position="25"/>
    </location>
</feature>
<evidence type="ECO:0000256" key="6">
    <source>
        <dbReference type="PIRSR" id="PIRSR000241-1"/>
    </source>
</evidence>
<dbReference type="PANTHER" id="PTHR42874">
    <property type="entry name" value="URICASE"/>
    <property type="match status" value="1"/>
</dbReference>
<feature type="binding site" evidence="7">
    <location>
        <position position="161"/>
    </location>
    <ligand>
        <name>5-hydroxyisourate</name>
        <dbReference type="ChEBI" id="CHEBI:18072"/>
    </ligand>
</feature>
<evidence type="ECO:0000256" key="2">
    <source>
        <dbReference type="ARBA" id="ARBA00009760"/>
    </source>
</evidence>
<dbReference type="SUPFAM" id="SSF55620">
    <property type="entry name" value="Tetrahydrobiopterin biosynthesis enzymes-like"/>
    <property type="match status" value="2"/>
</dbReference>